<protein>
    <submittedName>
        <fullName evidence="3">Slowpoke-binding protein</fullName>
    </submittedName>
</protein>
<evidence type="ECO:0000313" key="4">
    <source>
        <dbReference type="Proteomes" id="UP001249851"/>
    </source>
</evidence>
<sequence length="425" mass="47949">MQNIAERDTFLLNCYYYLKDSNKYSFIDHLPDIGSRVKKQWFLVHDSQLEKDVVLTLVPWNTQCAVSFTKGTKKTLKELCSVLQHPCLFPVLDIDFVFDHNLVMFVHPFQPGGSLKDIIYGCNPKSSWDQKYQAKGKPLSLTQIQSYGRQVLEALLYLQEKGFPPCGHVHSGNIFIIDGTSKLTGFENCLFGWKSRVDPIIKKLCKVKKADVDVIHFGEPRKEHLANFRNTEVVEVLNFIFFNETGMHPSLDELASHSFFKGGNLSELNQSNCGPVHFSSNVKHLLKQYRKGSEENQRRRTSSGNKGKLDDFVTVNKGKKPSRSKIKRPSKGTGEKVAIVQFHQQSSSSAEIPPPPVKKAPPPPRAEKYSSIERVPPKPHIKSGRGGLLSEIQKGTKLKRTVTNDRSAPRVCGIIFNGDEKQNAE</sequence>
<dbReference type="PROSITE" id="PS51082">
    <property type="entry name" value="WH2"/>
    <property type="match status" value="1"/>
</dbReference>
<accession>A0AAD9US18</accession>
<evidence type="ECO:0000259" key="2">
    <source>
        <dbReference type="PROSITE" id="PS51082"/>
    </source>
</evidence>
<comment type="caution">
    <text evidence="3">The sequence shown here is derived from an EMBL/GenBank/DDBJ whole genome shotgun (WGS) entry which is preliminary data.</text>
</comment>
<feature type="compositionally biased region" description="Pro residues" evidence="1">
    <location>
        <begin position="352"/>
        <end position="364"/>
    </location>
</feature>
<feature type="domain" description="WH2" evidence="2">
    <location>
        <begin position="384"/>
        <end position="401"/>
    </location>
</feature>
<feature type="region of interest" description="Disordered" evidence="1">
    <location>
        <begin position="289"/>
        <end position="406"/>
    </location>
</feature>
<evidence type="ECO:0000256" key="1">
    <source>
        <dbReference type="SAM" id="MobiDB-lite"/>
    </source>
</evidence>
<dbReference type="EMBL" id="JARQWQ010000167">
    <property type="protein sequence ID" value="KAK2547801.1"/>
    <property type="molecule type" value="Genomic_DNA"/>
</dbReference>
<evidence type="ECO:0000313" key="3">
    <source>
        <dbReference type="EMBL" id="KAK2547801.1"/>
    </source>
</evidence>
<dbReference type="GO" id="GO:0003779">
    <property type="term" value="F:actin binding"/>
    <property type="evidence" value="ECO:0007669"/>
    <property type="project" value="InterPro"/>
</dbReference>
<dbReference type="Proteomes" id="UP001249851">
    <property type="component" value="Unassembled WGS sequence"/>
</dbReference>
<dbReference type="InterPro" id="IPR011009">
    <property type="entry name" value="Kinase-like_dom_sf"/>
</dbReference>
<dbReference type="InterPro" id="IPR003124">
    <property type="entry name" value="WH2_dom"/>
</dbReference>
<proteinExistence type="predicted"/>
<name>A0AAD9US18_ACRCE</name>
<dbReference type="SUPFAM" id="SSF56112">
    <property type="entry name" value="Protein kinase-like (PK-like)"/>
    <property type="match status" value="1"/>
</dbReference>
<reference evidence="3" key="1">
    <citation type="journal article" date="2023" name="G3 (Bethesda)">
        <title>Whole genome assembly and annotation of the endangered Caribbean coral Acropora cervicornis.</title>
        <authorList>
            <person name="Selwyn J.D."/>
            <person name="Vollmer S.V."/>
        </authorList>
    </citation>
    <scope>NUCLEOTIDE SEQUENCE</scope>
    <source>
        <strain evidence="3">K2</strain>
    </source>
</reference>
<dbReference type="AlphaFoldDB" id="A0AAD9US18"/>
<reference evidence="3" key="2">
    <citation type="journal article" date="2023" name="Science">
        <title>Genomic signatures of disease resistance in endangered staghorn corals.</title>
        <authorList>
            <person name="Vollmer S.V."/>
            <person name="Selwyn J.D."/>
            <person name="Despard B.A."/>
            <person name="Roesel C.L."/>
        </authorList>
    </citation>
    <scope>NUCLEOTIDE SEQUENCE</scope>
    <source>
        <strain evidence="3">K2</strain>
    </source>
</reference>
<dbReference type="Gene3D" id="1.10.510.10">
    <property type="entry name" value="Transferase(Phosphotransferase) domain 1"/>
    <property type="match status" value="1"/>
</dbReference>
<gene>
    <name evidence="3" type="ORF">P5673_032139</name>
</gene>
<feature type="compositionally biased region" description="Basic residues" evidence="1">
    <location>
        <begin position="317"/>
        <end position="330"/>
    </location>
</feature>
<dbReference type="Pfam" id="PF02205">
    <property type="entry name" value="WH2"/>
    <property type="match status" value="1"/>
</dbReference>
<dbReference type="CDD" id="cd22064">
    <property type="entry name" value="WH2_WAS_WASL"/>
    <property type="match status" value="1"/>
</dbReference>
<organism evidence="3 4">
    <name type="scientific">Acropora cervicornis</name>
    <name type="common">Staghorn coral</name>
    <dbReference type="NCBI Taxonomy" id="6130"/>
    <lineage>
        <taxon>Eukaryota</taxon>
        <taxon>Metazoa</taxon>
        <taxon>Cnidaria</taxon>
        <taxon>Anthozoa</taxon>
        <taxon>Hexacorallia</taxon>
        <taxon>Scleractinia</taxon>
        <taxon>Astrocoeniina</taxon>
        <taxon>Acroporidae</taxon>
        <taxon>Acropora</taxon>
    </lineage>
</organism>
<keyword evidence="4" id="KW-1185">Reference proteome</keyword>